<dbReference type="Proteomes" id="UP000598174">
    <property type="component" value="Unassembled WGS sequence"/>
</dbReference>
<accession>A0A919J0A1</accession>
<proteinExistence type="predicted"/>
<evidence type="ECO:0000256" key="4">
    <source>
        <dbReference type="ARBA" id="ARBA00022679"/>
    </source>
</evidence>
<evidence type="ECO:0000256" key="6">
    <source>
        <dbReference type="ARBA" id="ARBA00022777"/>
    </source>
</evidence>
<organism evidence="11 12">
    <name type="scientific">Paractinoplanes ferrugineus</name>
    <dbReference type="NCBI Taxonomy" id="113564"/>
    <lineage>
        <taxon>Bacteria</taxon>
        <taxon>Bacillati</taxon>
        <taxon>Actinomycetota</taxon>
        <taxon>Actinomycetes</taxon>
        <taxon>Micromonosporales</taxon>
        <taxon>Micromonosporaceae</taxon>
        <taxon>Paractinoplanes</taxon>
    </lineage>
</organism>
<dbReference type="EMBL" id="BOMM01000036">
    <property type="protein sequence ID" value="GIE12130.1"/>
    <property type="molecule type" value="Genomic_DNA"/>
</dbReference>
<dbReference type="InterPro" id="IPR011712">
    <property type="entry name" value="Sig_transdc_His_kin_sub3_dim/P"/>
</dbReference>
<dbReference type="Pfam" id="PF02518">
    <property type="entry name" value="HATPase_c"/>
    <property type="match status" value="1"/>
</dbReference>
<protein>
    <recommendedName>
        <fullName evidence="2">histidine kinase</fullName>
        <ecNumber evidence="2">2.7.13.3</ecNumber>
    </recommendedName>
</protein>
<dbReference type="GO" id="GO:0016020">
    <property type="term" value="C:membrane"/>
    <property type="evidence" value="ECO:0007669"/>
    <property type="project" value="InterPro"/>
</dbReference>
<comment type="caution">
    <text evidence="11">The sequence shown here is derived from an EMBL/GenBank/DDBJ whole genome shotgun (WGS) entry which is preliminary data.</text>
</comment>
<feature type="domain" description="Histidine kinase/HSP90-like ATPase" evidence="10">
    <location>
        <begin position="261"/>
        <end position="379"/>
    </location>
</feature>
<feature type="transmembrane region" description="Helical" evidence="9">
    <location>
        <begin position="122"/>
        <end position="140"/>
    </location>
</feature>
<dbReference type="InterPro" id="IPR003594">
    <property type="entry name" value="HATPase_dom"/>
</dbReference>
<dbReference type="Gene3D" id="3.30.565.10">
    <property type="entry name" value="Histidine kinase-like ATPase, C-terminal domain"/>
    <property type="match status" value="1"/>
</dbReference>
<evidence type="ECO:0000256" key="5">
    <source>
        <dbReference type="ARBA" id="ARBA00022741"/>
    </source>
</evidence>
<keyword evidence="9" id="KW-0472">Membrane</keyword>
<evidence type="ECO:0000313" key="11">
    <source>
        <dbReference type="EMBL" id="GIE12130.1"/>
    </source>
</evidence>
<keyword evidence="12" id="KW-1185">Reference proteome</keyword>
<keyword evidence="6 11" id="KW-0418">Kinase</keyword>
<gene>
    <name evidence="11" type="ORF">Afe05nite_39700</name>
</gene>
<sequence>MRPRDAAVPAALILVGLATLPLIDLRSATDQSPDWLAAVLVVAAGAVPAWRRRWPVPALLAATSITLAYLLVGYPYGPVLLSIAVCVWSVARSRRPQSAAAWSVVALVLLMGHVLFGGPGPAGLIPGLAWVVVPFTLGAARRQVVEAQQRERAETERRLVDDERLRLAQEVHDVVGHGLAAIQMQAEVALHLRHTRPELAHEALAAISAASAEALDELRATLSSVLPAGLSRVGELCDRVRSAGVVVELSVDGTPRPLPAAADLVAYRVLQEALTNVVKHSAEPHARVAIHHQPGGVDLSVVNQAAVADLSVADLSVADLSVADQGGGAGPRVVDRAGGAGHSEGFGLSGMRRRVEHLGGRFDAGPRDGTFAVTAVIPRRSK</sequence>
<comment type="catalytic activity">
    <reaction evidence="1">
        <text>ATP + protein L-histidine = ADP + protein N-phospho-L-histidine.</text>
        <dbReference type="EC" id="2.7.13.3"/>
    </reaction>
</comment>
<evidence type="ECO:0000256" key="7">
    <source>
        <dbReference type="ARBA" id="ARBA00022840"/>
    </source>
</evidence>
<keyword evidence="7" id="KW-0067">ATP-binding</keyword>
<keyword evidence="8" id="KW-0902">Two-component regulatory system</keyword>
<dbReference type="GO" id="GO:0005524">
    <property type="term" value="F:ATP binding"/>
    <property type="evidence" value="ECO:0007669"/>
    <property type="project" value="UniProtKB-KW"/>
</dbReference>
<keyword evidence="5" id="KW-0547">Nucleotide-binding</keyword>
<dbReference type="SMART" id="SM00387">
    <property type="entry name" value="HATPase_c"/>
    <property type="match status" value="1"/>
</dbReference>
<dbReference type="InterPro" id="IPR050482">
    <property type="entry name" value="Sensor_HK_TwoCompSys"/>
</dbReference>
<feature type="transmembrane region" description="Helical" evidence="9">
    <location>
        <begin position="58"/>
        <end position="87"/>
    </location>
</feature>
<dbReference type="GO" id="GO:0046983">
    <property type="term" value="F:protein dimerization activity"/>
    <property type="evidence" value="ECO:0007669"/>
    <property type="project" value="InterPro"/>
</dbReference>
<keyword evidence="3" id="KW-0597">Phosphoprotein</keyword>
<keyword evidence="9" id="KW-0812">Transmembrane</keyword>
<dbReference type="GO" id="GO:0000155">
    <property type="term" value="F:phosphorelay sensor kinase activity"/>
    <property type="evidence" value="ECO:0007669"/>
    <property type="project" value="InterPro"/>
</dbReference>
<dbReference type="EC" id="2.7.13.3" evidence="2"/>
<evidence type="ECO:0000256" key="9">
    <source>
        <dbReference type="SAM" id="Phobius"/>
    </source>
</evidence>
<reference evidence="11" key="1">
    <citation type="submission" date="2021-01" db="EMBL/GenBank/DDBJ databases">
        <title>Whole genome shotgun sequence of Actinoplanes ferrugineus NBRC 15555.</title>
        <authorList>
            <person name="Komaki H."/>
            <person name="Tamura T."/>
        </authorList>
    </citation>
    <scope>NUCLEOTIDE SEQUENCE</scope>
    <source>
        <strain evidence="11">NBRC 15555</strain>
    </source>
</reference>
<dbReference type="CDD" id="cd16917">
    <property type="entry name" value="HATPase_UhpB-NarQ-NarX-like"/>
    <property type="match status" value="1"/>
</dbReference>
<dbReference type="PANTHER" id="PTHR24421">
    <property type="entry name" value="NITRATE/NITRITE SENSOR PROTEIN NARX-RELATED"/>
    <property type="match status" value="1"/>
</dbReference>
<name>A0A919J0A1_9ACTN</name>
<dbReference type="InterPro" id="IPR036890">
    <property type="entry name" value="HATPase_C_sf"/>
</dbReference>
<evidence type="ECO:0000313" key="12">
    <source>
        <dbReference type="Proteomes" id="UP000598174"/>
    </source>
</evidence>
<dbReference type="PANTHER" id="PTHR24421:SF10">
    <property type="entry name" value="NITRATE_NITRITE SENSOR PROTEIN NARQ"/>
    <property type="match status" value="1"/>
</dbReference>
<evidence type="ECO:0000256" key="3">
    <source>
        <dbReference type="ARBA" id="ARBA00022553"/>
    </source>
</evidence>
<dbReference type="Gene3D" id="1.20.5.1930">
    <property type="match status" value="1"/>
</dbReference>
<dbReference type="RefSeq" id="WP_203818619.1">
    <property type="nucleotide sequence ID" value="NZ_BAAABP010000024.1"/>
</dbReference>
<feature type="transmembrane region" description="Helical" evidence="9">
    <location>
        <begin position="6"/>
        <end position="23"/>
    </location>
</feature>
<keyword evidence="9" id="KW-1133">Transmembrane helix</keyword>
<dbReference type="SUPFAM" id="SSF55874">
    <property type="entry name" value="ATPase domain of HSP90 chaperone/DNA topoisomerase II/histidine kinase"/>
    <property type="match status" value="1"/>
</dbReference>
<evidence type="ECO:0000256" key="8">
    <source>
        <dbReference type="ARBA" id="ARBA00023012"/>
    </source>
</evidence>
<evidence type="ECO:0000259" key="10">
    <source>
        <dbReference type="SMART" id="SM00387"/>
    </source>
</evidence>
<dbReference type="Pfam" id="PF07730">
    <property type="entry name" value="HisKA_3"/>
    <property type="match status" value="1"/>
</dbReference>
<evidence type="ECO:0000256" key="1">
    <source>
        <dbReference type="ARBA" id="ARBA00000085"/>
    </source>
</evidence>
<dbReference type="AlphaFoldDB" id="A0A919J0A1"/>
<feature type="transmembrane region" description="Helical" evidence="9">
    <location>
        <begin position="99"/>
        <end position="116"/>
    </location>
</feature>
<keyword evidence="4" id="KW-0808">Transferase</keyword>
<evidence type="ECO:0000256" key="2">
    <source>
        <dbReference type="ARBA" id="ARBA00012438"/>
    </source>
</evidence>